<dbReference type="AlphaFoldDB" id="A0A0L6TWR1"/>
<dbReference type="Gene3D" id="1.10.10.10">
    <property type="entry name" value="Winged helix-like DNA-binding domain superfamily/Winged helix DNA-binding domain"/>
    <property type="match status" value="1"/>
</dbReference>
<proteinExistence type="predicted"/>
<dbReference type="PATRIC" id="fig|52689.4.peg.2755"/>
<comment type="caution">
    <text evidence="5">The sequence shown here is derived from an EMBL/GenBank/DDBJ whole genome shotgun (WGS) entry which is preliminary data.</text>
</comment>
<dbReference type="Proteomes" id="UP000036873">
    <property type="component" value="Unassembled WGS sequence"/>
</dbReference>
<dbReference type="SUPFAM" id="SSF46785">
    <property type="entry name" value="Winged helix' DNA-binding domain"/>
    <property type="match status" value="1"/>
</dbReference>
<dbReference type="RefSeq" id="WP_050741433.1">
    <property type="nucleotide sequence ID" value="NZ_LGYO01000045.1"/>
</dbReference>
<feature type="domain" description="HTH hxlR-type" evidence="4">
    <location>
        <begin position="9"/>
        <end position="107"/>
    </location>
</feature>
<dbReference type="PANTHER" id="PTHR33204:SF29">
    <property type="entry name" value="TRANSCRIPTIONAL REGULATOR"/>
    <property type="match status" value="1"/>
</dbReference>
<dbReference type="PANTHER" id="PTHR33204">
    <property type="entry name" value="TRANSCRIPTIONAL REGULATOR, MARR FAMILY"/>
    <property type="match status" value="1"/>
</dbReference>
<dbReference type="OrthoDB" id="9791143at2"/>
<evidence type="ECO:0000256" key="1">
    <source>
        <dbReference type="ARBA" id="ARBA00023015"/>
    </source>
</evidence>
<evidence type="ECO:0000259" key="4">
    <source>
        <dbReference type="PROSITE" id="PS51118"/>
    </source>
</evidence>
<dbReference type="InterPro" id="IPR036388">
    <property type="entry name" value="WH-like_DNA-bd_sf"/>
</dbReference>
<organism evidence="5 6">
    <name type="scientific">Acetobacterium bakii</name>
    <dbReference type="NCBI Taxonomy" id="52689"/>
    <lineage>
        <taxon>Bacteria</taxon>
        <taxon>Bacillati</taxon>
        <taxon>Bacillota</taxon>
        <taxon>Clostridia</taxon>
        <taxon>Eubacteriales</taxon>
        <taxon>Eubacteriaceae</taxon>
        <taxon>Acetobacterium</taxon>
    </lineage>
</organism>
<keyword evidence="3" id="KW-0804">Transcription</keyword>
<evidence type="ECO:0000313" key="5">
    <source>
        <dbReference type="EMBL" id="KNZ40711.1"/>
    </source>
</evidence>
<dbReference type="GO" id="GO:0003677">
    <property type="term" value="F:DNA binding"/>
    <property type="evidence" value="ECO:0007669"/>
    <property type="project" value="UniProtKB-KW"/>
</dbReference>
<evidence type="ECO:0000313" key="6">
    <source>
        <dbReference type="Proteomes" id="UP000036873"/>
    </source>
</evidence>
<gene>
    <name evidence="5" type="ORF">AKG39_16110</name>
</gene>
<protein>
    <recommendedName>
        <fullName evidence="4">HTH hxlR-type domain-containing protein</fullName>
    </recommendedName>
</protein>
<dbReference type="STRING" id="52689.AKG39_16110"/>
<reference evidence="6" key="1">
    <citation type="submission" date="2015-07" db="EMBL/GenBank/DDBJ databases">
        <title>Draft genome sequence of Acetobacterium bakii DSM 8293, a potential psychrophilic chemical producer through syngas fermentation.</title>
        <authorList>
            <person name="Song Y."/>
            <person name="Hwang S."/>
            <person name="Cho B.-K."/>
        </authorList>
    </citation>
    <scope>NUCLEOTIDE SEQUENCE [LARGE SCALE GENOMIC DNA]</scope>
    <source>
        <strain evidence="6">DSM 8239</strain>
    </source>
</reference>
<sequence>MKIRNDYTCPLEIVHDIIKGKWKTIIIFQMRSGSVSLSQLEKSIEGISQKMLLQQLNELRHFGLVDKINAQGYPLHVDYYLTERGQRILKAVVIMQEIGIEYMVEHRPTEILDQKGICYPK</sequence>
<name>A0A0L6TWR1_9FIRM</name>
<accession>A0A0L6TWR1</accession>
<evidence type="ECO:0000256" key="2">
    <source>
        <dbReference type="ARBA" id="ARBA00023125"/>
    </source>
</evidence>
<keyword evidence="6" id="KW-1185">Reference proteome</keyword>
<dbReference type="InterPro" id="IPR002577">
    <property type="entry name" value="HTH_HxlR"/>
</dbReference>
<dbReference type="PROSITE" id="PS51118">
    <property type="entry name" value="HTH_HXLR"/>
    <property type="match status" value="1"/>
</dbReference>
<dbReference type="InterPro" id="IPR036390">
    <property type="entry name" value="WH_DNA-bd_sf"/>
</dbReference>
<dbReference type="Pfam" id="PF01638">
    <property type="entry name" value="HxlR"/>
    <property type="match status" value="1"/>
</dbReference>
<keyword evidence="1" id="KW-0805">Transcription regulation</keyword>
<keyword evidence="2" id="KW-0238">DNA-binding</keyword>
<dbReference type="EMBL" id="LGYO01000045">
    <property type="protein sequence ID" value="KNZ40711.1"/>
    <property type="molecule type" value="Genomic_DNA"/>
</dbReference>
<evidence type="ECO:0000256" key="3">
    <source>
        <dbReference type="ARBA" id="ARBA00023163"/>
    </source>
</evidence>